<dbReference type="PANTHER" id="PTHR11669">
    <property type="entry name" value="REPLICATION FACTOR C / DNA POLYMERASE III GAMMA-TAU SUBUNIT"/>
    <property type="match status" value="1"/>
</dbReference>
<dbReference type="GO" id="GO:0009360">
    <property type="term" value="C:DNA polymerase III complex"/>
    <property type="evidence" value="ECO:0007669"/>
    <property type="project" value="InterPro"/>
</dbReference>
<name>A0A3B1D4F8_9ZZZZ</name>
<comment type="catalytic activity">
    <reaction evidence="7">
        <text>DNA(n) + a 2'-deoxyribonucleoside 5'-triphosphate = DNA(n+1) + diphosphate</text>
        <dbReference type="Rhea" id="RHEA:22508"/>
        <dbReference type="Rhea" id="RHEA-COMP:17339"/>
        <dbReference type="Rhea" id="RHEA-COMP:17340"/>
        <dbReference type="ChEBI" id="CHEBI:33019"/>
        <dbReference type="ChEBI" id="CHEBI:61560"/>
        <dbReference type="ChEBI" id="CHEBI:173112"/>
        <dbReference type="EC" id="2.7.7.7"/>
    </reaction>
</comment>
<gene>
    <name evidence="9" type="ORF">MNBD_UNCLBAC01-1928</name>
</gene>
<evidence type="ECO:0000256" key="2">
    <source>
        <dbReference type="ARBA" id="ARBA00014363"/>
    </source>
</evidence>
<dbReference type="Pfam" id="PF13177">
    <property type="entry name" value="DNA_pol3_delta2"/>
    <property type="match status" value="1"/>
</dbReference>
<proteinExistence type="predicted"/>
<dbReference type="Gene3D" id="3.40.50.300">
    <property type="entry name" value="P-loop containing nucleotide triphosphate hydrolases"/>
    <property type="match status" value="1"/>
</dbReference>
<evidence type="ECO:0000256" key="5">
    <source>
        <dbReference type="ARBA" id="ARBA00022705"/>
    </source>
</evidence>
<dbReference type="Pfam" id="PF09115">
    <property type="entry name" value="DNApol3-delta_C"/>
    <property type="match status" value="1"/>
</dbReference>
<evidence type="ECO:0000313" key="9">
    <source>
        <dbReference type="EMBL" id="VAX35622.1"/>
    </source>
</evidence>
<keyword evidence="5" id="KW-0235">DNA replication</keyword>
<dbReference type="PANTHER" id="PTHR11669:SF8">
    <property type="entry name" value="DNA POLYMERASE III SUBUNIT DELTA"/>
    <property type="match status" value="1"/>
</dbReference>
<evidence type="ECO:0000256" key="4">
    <source>
        <dbReference type="ARBA" id="ARBA00022695"/>
    </source>
</evidence>
<organism evidence="9">
    <name type="scientific">hydrothermal vent metagenome</name>
    <dbReference type="NCBI Taxonomy" id="652676"/>
    <lineage>
        <taxon>unclassified sequences</taxon>
        <taxon>metagenomes</taxon>
        <taxon>ecological metagenomes</taxon>
    </lineage>
</organism>
<dbReference type="EC" id="2.7.7.7" evidence="1"/>
<dbReference type="InterPro" id="IPR050238">
    <property type="entry name" value="DNA_Rep/Repair_Clamp_Loader"/>
</dbReference>
<dbReference type="InterPro" id="IPR015199">
    <property type="entry name" value="DNA_pol_III_delta_C"/>
</dbReference>
<dbReference type="GO" id="GO:0003677">
    <property type="term" value="F:DNA binding"/>
    <property type="evidence" value="ECO:0007669"/>
    <property type="project" value="InterPro"/>
</dbReference>
<reference evidence="9" key="1">
    <citation type="submission" date="2018-06" db="EMBL/GenBank/DDBJ databases">
        <authorList>
            <person name="Zhirakovskaya E."/>
        </authorList>
    </citation>
    <scope>NUCLEOTIDE SEQUENCE</scope>
</reference>
<evidence type="ECO:0000256" key="7">
    <source>
        <dbReference type="ARBA" id="ARBA00049244"/>
    </source>
</evidence>
<dbReference type="GO" id="GO:0006261">
    <property type="term" value="P:DNA-templated DNA replication"/>
    <property type="evidence" value="ECO:0007669"/>
    <property type="project" value="TreeGrafter"/>
</dbReference>
<dbReference type="GO" id="GO:0003887">
    <property type="term" value="F:DNA-directed DNA polymerase activity"/>
    <property type="evidence" value="ECO:0007669"/>
    <property type="project" value="UniProtKB-KW"/>
</dbReference>
<evidence type="ECO:0000256" key="6">
    <source>
        <dbReference type="ARBA" id="ARBA00022932"/>
    </source>
</evidence>
<dbReference type="EMBL" id="UOGJ01000067">
    <property type="protein sequence ID" value="VAX35622.1"/>
    <property type="molecule type" value="Genomic_DNA"/>
</dbReference>
<feature type="domain" description="DNA polymerase III delta subunit C-terminal" evidence="8">
    <location>
        <begin position="219"/>
        <end position="315"/>
    </location>
</feature>
<accession>A0A3B1D4F8</accession>
<keyword evidence="6" id="KW-0239">DNA-directed DNA polymerase</keyword>
<dbReference type="AlphaFoldDB" id="A0A3B1D4F8"/>
<sequence length="323" mass="36896">MNIQETQINFTILNRFMVLKKKERLAHAYLFSGPMDVGKGETALGVAKLVNCENLSEENYFCDVCPSCLKINSRNHPDVHVIDNEDGGTIKIDQIRGLLGQVKMRPFQALKKVFIIRNIESMTIESSNALLKTLEEPGGNSLLLLTVSSLEKILPTVRSRCHTMPFSALSLRVMARRLMSDDGEFPQEAHFLAHFAEGCLGRARCLKEDKIFIQKDAIIDQFILSSKSEDFVKKILTDKPKTKGLLDILLSWMRDSLLVKVGVEDARLIHIDRLDDLKFFVERYSFFVLNDVYEESVKTYKLLADNLNVKIPLLIIKEKLRYE</sequence>
<evidence type="ECO:0000259" key="8">
    <source>
        <dbReference type="Pfam" id="PF09115"/>
    </source>
</evidence>
<protein>
    <recommendedName>
        <fullName evidence="2">DNA polymerase III subunit delta'</fullName>
        <ecNumber evidence="1">2.7.7.7</ecNumber>
    </recommendedName>
</protein>
<dbReference type="SUPFAM" id="SSF52540">
    <property type="entry name" value="P-loop containing nucleoside triphosphate hydrolases"/>
    <property type="match status" value="1"/>
</dbReference>
<evidence type="ECO:0000256" key="3">
    <source>
        <dbReference type="ARBA" id="ARBA00022679"/>
    </source>
</evidence>
<evidence type="ECO:0000256" key="1">
    <source>
        <dbReference type="ARBA" id="ARBA00012417"/>
    </source>
</evidence>
<keyword evidence="3 9" id="KW-0808">Transferase</keyword>
<dbReference type="InterPro" id="IPR027417">
    <property type="entry name" value="P-loop_NTPase"/>
</dbReference>
<keyword evidence="4 9" id="KW-0548">Nucleotidyltransferase</keyword>